<evidence type="ECO:0000313" key="1">
    <source>
        <dbReference type="EMBL" id="ENU24190.1"/>
    </source>
</evidence>
<dbReference type="RefSeq" id="WP_004653639.1">
    <property type="nucleotide sequence ID" value="NZ_KB849179.1"/>
</dbReference>
<gene>
    <name evidence="1" type="ORF">F993_01506</name>
</gene>
<protein>
    <submittedName>
        <fullName evidence="1">Uncharacterized protein</fullName>
    </submittedName>
</protein>
<name>A0ABN0JG48_9GAMM</name>
<accession>A0ABN0JG48</accession>
<comment type="caution">
    <text evidence="1">The sequence shown here is derived from an EMBL/GenBank/DDBJ whole genome shotgun (WGS) entry which is preliminary data.</text>
</comment>
<dbReference type="EMBL" id="APOI01000014">
    <property type="protein sequence ID" value="ENU24190.1"/>
    <property type="molecule type" value="Genomic_DNA"/>
</dbReference>
<dbReference type="Proteomes" id="UP000013034">
    <property type="component" value="Unassembled WGS sequence"/>
</dbReference>
<keyword evidence="2" id="KW-1185">Reference proteome</keyword>
<proteinExistence type="predicted"/>
<reference evidence="1 2" key="1">
    <citation type="submission" date="2013-02" db="EMBL/GenBank/DDBJ databases">
        <title>The Genome Sequence of Acinetobacter sp. NIPH 809.</title>
        <authorList>
            <consortium name="The Broad Institute Genome Sequencing Platform"/>
            <consortium name="The Broad Institute Genome Sequencing Center for Infectious Disease"/>
            <person name="Cerqueira G."/>
            <person name="Feldgarden M."/>
            <person name="Courvalin P."/>
            <person name="Perichon B."/>
            <person name="Grillot-Courvalin C."/>
            <person name="Clermont D."/>
            <person name="Rocha E."/>
            <person name="Yoon E.-J."/>
            <person name="Nemec A."/>
            <person name="Walker B."/>
            <person name="Young S.K."/>
            <person name="Zeng Q."/>
            <person name="Gargeya S."/>
            <person name="Fitzgerald M."/>
            <person name="Haas B."/>
            <person name="Abouelleil A."/>
            <person name="Alvarado L."/>
            <person name="Arachchi H.M."/>
            <person name="Berlin A.M."/>
            <person name="Chapman S.B."/>
            <person name="Dewar J."/>
            <person name="Goldberg J."/>
            <person name="Griggs A."/>
            <person name="Gujja S."/>
            <person name="Hansen M."/>
            <person name="Howarth C."/>
            <person name="Imamovic A."/>
            <person name="Larimer J."/>
            <person name="McCowan C."/>
            <person name="Murphy C."/>
            <person name="Neiman D."/>
            <person name="Pearson M."/>
            <person name="Priest M."/>
            <person name="Roberts A."/>
            <person name="Saif S."/>
            <person name="Shea T."/>
            <person name="Sisk P."/>
            <person name="Sykes S."/>
            <person name="Wortman J."/>
            <person name="Nusbaum C."/>
            <person name="Birren B."/>
        </authorList>
    </citation>
    <scope>NUCLEOTIDE SEQUENCE [LARGE SCALE GENOMIC DNA]</scope>
    <source>
        <strain evidence="1 2">NIPH 809</strain>
    </source>
</reference>
<organism evidence="1 2">
    <name type="scientific">Acinetobacter proteolyticus</name>
    <dbReference type="NCBI Taxonomy" id="1776741"/>
    <lineage>
        <taxon>Bacteria</taxon>
        <taxon>Pseudomonadati</taxon>
        <taxon>Pseudomonadota</taxon>
        <taxon>Gammaproteobacteria</taxon>
        <taxon>Moraxellales</taxon>
        <taxon>Moraxellaceae</taxon>
        <taxon>Acinetobacter</taxon>
    </lineage>
</organism>
<evidence type="ECO:0000313" key="2">
    <source>
        <dbReference type="Proteomes" id="UP000013034"/>
    </source>
</evidence>
<sequence length="175" mass="20488">MIKLNVIEPSFGQPIKTIYFIDEQDYCFRVGYLLDDELVLDEVQEFNKSKQKINETLFDGSYNVLAYINYLRDSADTYIGKDEYQVIGGHHVKICSMRFSENLSGSEGLRQNWFNASGELVYYSEPDIDGLKIYKSNGEEYKYEEQLHIFFSEVKLKGYSDVLNEHLKRIIKENT</sequence>